<dbReference type="RefSeq" id="WP_039143789.1">
    <property type="nucleotide sequence ID" value="NZ_AZDS01000002.1"/>
</dbReference>
<dbReference type="NCBIfam" id="TIGR02988">
    <property type="entry name" value="YaaA_near_RecF"/>
    <property type="match status" value="1"/>
</dbReference>
<evidence type="ECO:0000256" key="1">
    <source>
        <dbReference type="PROSITE-ProRule" id="PRU00182"/>
    </source>
</evidence>
<dbReference type="OrthoDB" id="9811532at2"/>
<organism evidence="2 4">
    <name type="scientific">Fructilactobacillus fructivorans</name>
    <dbReference type="NCBI Taxonomy" id="1614"/>
    <lineage>
        <taxon>Bacteria</taxon>
        <taxon>Bacillati</taxon>
        <taxon>Bacillota</taxon>
        <taxon>Bacilli</taxon>
        <taxon>Lactobacillales</taxon>
        <taxon>Lactobacillaceae</taxon>
        <taxon>Fructilactobacillus</taxon>
    </lineage>
</organism>
<accession>A0A0C1PNV9</accession>
<evidence type="ECO:0000313" key="2">
    <source>
        <dbReference type="EMBL" id="KID42447.1"/>
    </source>
</evidence>
<sequence length="72" mass="8373">MKKDIFITTPYITLGQLLKEENIVESGGKAKWYLKENMVYLNDEPENRRGKKLYKGDTVSIPDVGMFFIKTK</sequence>
<dbReference type="KEGG" id="lfv:LF543_00015"/>
<evidence type="ECO:0000313" key="4">
    <source>
        <dbReference type="Proteomes" id="UP000031397"/>
    </source>
</evidence>
<dbReference type="Proteomes" id="UP000031397">
    <property type="component" value="Unassembled WGS sequence"/>
</dbReference>
<dbReference type="InterPro" id="IPR014330">
    <property type="entry name" value="RNA-bd_S4-rel_YaaA"/>
</dbReference>
<dbReference type="Gene3D" id="3.10.290.10">
    <property type="entry name" value="RNA-binding S4 domain"/>
    <property type="match status" value="1"/>
</dbReference>
<dbReference type="EMBL" id="CP045562">
    <property type="protein sequence ID" value="QFX92062.1"/>
    <property type="molecule type" value="Genomic_DNA"/>
</dbReference>
<dbReference type="Pfam" id="PF13275">
    <property type="entry name" value="S4_2"/>
    <property type="match status" value="1"/>
</dbReference>
<keyword evidence="1" id="KW-0694">RNA-binding</keyword>
<reference evidence="2 4" key="1">
    <citation type="submission" date="2014-06" db="EMBL/GenBank/DDBJ databases">
        <title>Functional and comparative genomic analyses of the Drosophila gut microbiota identify candidate symbiosis factors.</title>
        <authorList>
            <person name="Newell P.D."/>
            <person name="Chaston J.M."/>
            <person name="Douglas A.E."/>
        </authorList>
    </citation>
    <scope>NUCLEOTIDE SEQUENCE [LARGE SCALE GENOMIC DNA]</scope>
    <source>
        <strain evidence="2 4">DmCS_002</strain>
    </source>
</reference>
<dbReference type="GeneID" id="74913062"/>
<reference evidence="3 5" key="2">
    <citation type="submission" date="2019-10" db="EMBL/GenBank/DDBJ databases">
        <title>Genome sequencing of Lactobacillus fructivorans.</title>
        <authorList>
            <person name="Kim K."/>
        </authorList>
    </citation>
    <scope>NUCLEOTIDE SEQUENCE [LARGE SCALE GENOMIC DNA]</scope>
    <source>
        <strain evidence="3 5">LF543</strain>
    </source>
</reference>
<name>A0A0C1PNV9_9LACO</name>
<protein>
    <submittedName>
        <fullName evidence="3">S4 domain-containing protein YaaA</fullName>
    </submittedName>
</protein>
<dbReference type="Proteomes" id="UP000327194">
    <property type="component" value="Chromosome"/>
</dbReference>
<dbReference type="EMBL" id="JOJZ01000009">
    <property type="protein sequence ID" value="KID42447.1"/>
    <property type="molecule type" value="Genomic_DNA"/>
</dbReference>
<dbReference type="InterPro" id="IPR036986">
    <property type="entry name" value="S4_RNA-bd_sf"/>
</dbReference>
<evidence type="ECO:0000313" key="3">
    <source>
        <dbReference type="EMBL" id="QFX92062.1"/>
    </source>
</evidence>
<dbReference type="SUPFAM" id="SSF55174">
    <property type="entry name" value="Alpha-L RNA-binding motif"/>
    <property type="match status" value="1"/>
</dbReference>
<evidence type="ECO:0000313" key="5">
    <source>
        <dbReference type="Proteomes" id="UP000327194"/>
    </source>
</evidence>
<dbReference type="GO" id="GO:0003723">
    <property type="term" value="F:RNA binding"/>
    <property type="evidence" value="ECO:0007669"/>
    <property type="project" value="UniProtKB-KW"/>
</dbReference>
<gene>
    <name evidence="3" type="primary">yaaA</name>
    <name evidence="3" type="ORF">LF543_00015</name>
    <name evidence="2" type="ORF">LfDm3_0376</name>
</gene>
<dbReference type="PATRIC" id="fig|1614.7.peg.366"/>
<dbReference type="AlphaFoldDB" id="A0A0C1PNV9"/>
<dbReference type="PROSITE" id="PS50889">
    <property type="entry name" value="S4"/>
    <property type="match status" value="1"/>
</dbReference>
<proteinExistence type="predicted"/>
<keyword evidence="4" id="KW-1185">Reference proteome</keyword>